<dbReference type="InterPro" id="IPR036291">
    <property type="entry name" value="NAD(P)-bd_dom_sf"/>
</dbReference>
<dbReference type="GO" id="GO:0048038">
    <property type="term" value="F:quinone binding"/>
    <property type="evidence" value="ECO:0007669"/>
    <property type="project" value="TreeGrafter"/>
</dbReference>
<name>A0A7S3B9H3_9EUKA</name>
<dbReference type="InterPro" id="IPR020904">
    <property type="entry name" value="Sc_DH/Rdtase_CS"/>
</dbReference>
<protein>
    <recommendedName>
        <fullName evidence="4">Ketoreductase domain-containing protein</fullName>
    </recommendedName>
</protein>
<dbReference type="GO" id="GO:0006633">
    <property type="term" value="P:fatty acid biosynthetic process"/>
    <property type="evidence" value="ECO:0007669"/>
    <property type="project" value="TreeGrafter"/>
</dbReference>
<dbReference type="PRINTS" id="PR00081">
    <property type="entry name" value="GDHRDH"/>
</dbReference>
<evidence type="ECO:0000256" key="2">
    <source>
        <dbReference type="ARBA" id="ARBA00023002"/>
    </source>
</evidence>
<organism evidence="5">
    <name type="scientific">Haptolina ericina</name>
    <dbReference type="NCBI Taxonomy" id="156174"/>
    <lineage>
        <taxon>Eukaryota</taxon>
        <taxon>Haptista</taxon>
        <taxon>Haptophyta</taxon>
        <taxon>Prymnesiophyceae</taxon>
        <taxon>Prymnesiales</taxon>
        <taxon>Prymnesiaceae</taxon>
        <taxon>Haptolina</taxon>
    </lineage>
</organism>
<dbReference type="Gene3D" id="3.40.50.720">
    <property type="entry name" value="NAD(P)-binding Rossmann-like Domain"/>
    <property type="match status" value="1"/>
</dbReference>
<dbReference type="SUPFAM" id="SSF51735">
    <property type="entry name" value="NAD(P)-binding Rossmann-fold domains"/>
    <property type="match status" value="1"/>
</dbReference>
<keyword evidence="2" id="KW-0560">Oxidoreductase</keyword>
<dbReference type="FunFam" id="3.40.50.720:FF:000084">
    <property type="entry name" value="Short-chain dehydrogenase reductase"/>
    <property type="match status" value="1"/>
</dbReference>
<dbReference type="Pfam" id="PF00106">
    <property type="entry name" value="adh_short"/>
    <property type="match status" value="1"/>
</dbReference>
<gene>
    <name evidence="5" type="ORF">HERI1096_LOCUS27184</name>
</gene>
<dbReference type="InterPro" id="IPR002347">
    <property type="entry name" value="SDR_fam"/>
</dbReference>
<proteinExistence type="inferred from homology"/>
<dbReference type="GO" id="GO:0016616">
    <property type="term" value="F:oxidoreductase activity, acting on the CH-OH group of donors, NAD or NADP as acceptor"/>
    <property type="evidence" value="ECO:0007669"/>
    <property type="project" value="TreeGrafter"/>
</dbReference>
<dbReference type="Pfam" id="PF13561">
    <property type="entry name" value="adh_short_C2"/>
    <property type="match status" value="1"/>
</dbReference>
<dbReference type="PROSITE" id="PS00061">
    <property type="entry name" value="ADH_SHORT"/>
    <property type="match status" value="1"/>
</dbReference>
<dbReference type="InterPro" id="IPR057326">
    <property type="entry name" value="KR_dom"/>
</dbReference>
<dbReference type="EMBL" id="HBHX01049075">
    <property type="protein sequence ID" value="CAE0128555.1"/>
    <property type="molecule type" value="Transcribed_RNA"/>
</dbReference>
<dbReference type="PANTHER" id="PTHR42760:SF133">
    <property type="entry name" value="3-OXOACYL-[ACYL-CARRIER-PROTEIN] REDUCTASE"/>
    <property type="match status" value="1"/>
</dbReference>
<accession>A0A7S3B9H3</accession>
<evidence type="ECO:0000313" key="5">
    <source>
        <dbReference type="EMBL" id="CAE0128555.1"/>
    </source>
</evidence>
<evidence type="ECO:0000256" key="1">
    <source>
        <dbReference type="ARBA" id="ARBA00006484"/>
    </source>
</evidence>
<dbReference type="SMART" id="SM00822">
    <property type="entry name" value="PKS_KR"/>
    <property type="match status" value="1"/>
</dbReference>
<feature type="domain" description="Ketoreductase" evidence="4">
    <location>
        <begin position="5"/>
        <end position="190"/>
    </location>
</feature>
<comment type="similarity">
    <text evidence="1 3">Belongs to the short-chain dehydrogenases/reductases (SDR) family.</text>
</comment>
<dbReference type="AlphaFoldDB" id="A0A7S3B9H3"/>
<dbReference type="PANTHER" id="PTHR42760">
    <property type="entry name" value="SHORT-CHAIN DEHYDROGENASES/REDUCTASES FAMILY MEMBER"/>
    <property type="match status" value="1"/>
</dbReference>
<sequence>MLKGKIAIITGAGRGIGAAAAHLIAAQGARLVVNDLDRGPAEAMAAELVAKGAEAIPVPGSVLDPDFPGMLVQTCVERFGPPDVLVNNAGFLWDGMLHKMTDAQWGAIIECHVTAPFRLLRSAAPHMRDAAKAEVEQHGQPGDRSIVNVSSTSGLHGNVGQANYAAAKAGIVGLTKTAAKEWGPLGIRTNAVAFGMIDTRMTNAFGEGDSVTVDGQELPQGLPAHVAAMWQRDDALRHLVPLARKGTAEEAAGGILFLASPLASYVTGHTLEVTGGMGI</sequence>
<evidence type="ECO:0000259" key="4">
    <source>
        <dbReference type="SMART" id="SM00822"/>
    </source>
</evidence>
<evidence type="ECO:0000256" key="3">
    <source>
        <dbReference type="RuleBase" id="RU000363"/>
    </source>
</evidence>
<reference evidence="5" key="1">
    <citation type="submission" date="2021-01" db="EMBL/GenBank/DDBJ databases">
        <authorList>
            <person name="Corre E."/>
            <person name="Pelletier E."/>
            <person name="Niang G."/>
            <person name="Scheremetjew M."/>
            <person name="Finn R."/>
            <person name="Kale V."/>
            <person name="Holt S."/>
            <person name="Cochrane G."/>
            <person name="Meng A."/>
            <person name="Brown T."/>
            <person name="Cohen L."/>
        </authorList>
    </citation>
    <scope>NUCLEOTIDE SEQUENCE</scope>
    <source>
        <strain evidence="5">CCMP281</strain>
    </source>
</reference>
<dbReference type="PRINTS" id="PR00080">
    <property type="entry name" value="SDRFAMILY"/>
</dbReference>